<reference evidence="3 4" key="1">
    <citation type="submission" date="2020-10" db="EMBL/GenBank/DDBJ databases">
        <title>Mucilaginibacter mali sp. nov., isolated from rhizosphere soil of apple orchard.</title>
        <authorList>
            <person name="Lee J.-S."/>
            <person name="Kim H.S."/>
            <person name="Kim J.-S."/>
        </authorList>
    </citation>
    <scope>NUCLEOTIDE SEQUENCE [LARGE SCALE GENOMIC DNA]</scope>
    <source>
        <strain evidence="3 4">KCTC 23157</strain>
    </source>
</reference>
<evidence type="ECO:0000313" key="3">
    <source>
        <dbReference type="EMBL" id="MBE9667271.1"/>
    </source>
</evidence>
<dbReference type="Proteomes" id="UP000632774">
    <property type="component" value="Unassembled WGS sequence"/>
</dbReference>
<feature type="signal peptide" evidence="1">
    <location>
        <begin position="1"/>
        <end position="21"/>
    </location>
</feature>
<evidence type="ECO:0000313" key="4">
    <source>
        <dbReference type="Proteomes" id="UP000632774"/>
    </source>
</evidence>
<dbReference type="InterPro" id="IPR046232">
    <property type="entry name" value="DUF6265"/>
</dbReference>
<accession>A0ABR9XJ68</accession>
<name>A0ABR9XJ68_9SPHI</name>
<dbReference type="RefSeq" id="WP_194106748.1">
    <property type="nucleotide sequence ID" value="NZ_JADFFM010000002.1"/>
</dbReference>
<evidence type="ECO:0000259" key="2">
    <source>
        <dbReference type="Pfam" id="PF19780"/>
    </source>
</evidence>
<organism evidence="3 4">
    <name type="scientific">Mucilaginibacter boryungensis</name>
    <dbReference type="NCBI Taxonomy" id="768480"/>
    <lineage>
        <taxon>Bacteria</taxon>
        <taxon>Pseudomonadati</taxon>
        <taxon>Bacteroidota</taxon>
        <taxon>Sphingobacteriia</taxon>
        <taxon>Sphingobacteriales</taxon>
        <taxon>Sphingobacteriaceae</taxon>
        <taxon>Mucilaginibacter</taxon>
    </lineage>
</organism>
<sequence>MKIIWLLPVLSLLSFTLYVQQDTFKPLHQLAGGTWKMKTPKGFICEQWERAGDTQLTGRGFRISGADTIIEENIQLLLKEGYIFYIPTVNGQNEGKPVPFKLTSAYNGVYMFSNAGHDYPQIVAYQFIGKDSLNAWIDGTINGKKKRVDFHYRRVN</sequence>
<proteinExistence type="predicted"/>
<evidence type="ECO:0000256" key="1">
    <source>
        <dbReference type="SAM" id="SignalP"/>
    </source>
</evidence>
<keyword evidence="1" id="KW-0732">Signal</keyword>
<feature type="chain" id="PRO_5045521612" description="DUF6265 domain-containing protein" evidence="1">
    <location>
        <begin position="22"/>
        <end position="156"/>
    </location>
</feature>
<comment type="caution">
    <text evidence="3">The sequence shown here is derived from an EMBL/GenBank/DDBJ whole genome shotgun (WGS) entry which is preliminary data.</text>
</comment>
<dbReference type="Pfam" id="PF19780">
    <property type="entry name" value="DUF6265"/>
    <property type="match status" value="1"/>
</dbReference>
<feature type="domain" description="DUF6265" evidence="2">
    <location>
        <begin position="33"/>
        <end position="138"/>
    </location>
</feature>
<keyword evidence="4" id="KW-1185">Reference proteome</keyword>
<protein>
    <recommendedName>
        <fullName evidence="2">DUF6265 domain-containing protein</fullName>
    </recommendedName>
</protein>
<gene>
    <name evidence="3" type="ORF">IRJ18_12945</name>
</gene>
<dbReference type="EMBL" id="JADFFM010000002">
    <property type="protein sequence ID" value="MBE9667271.1"/>
    <property type="molecule type" value="Genomic_DNA"/>
</dbReference>